<keyword evidence="2" id="KW-1185">Reference proteome</keyword>
<sequence>MSGDISQFVVQVTWGNKVIADRNVLAKVLQAITGDGTIQVTIENFGPDPAPGVLKTCIIKFRTVANGPVFRVSGQDFSWLDFRSQNPWDRRDQPQIVSITYGKVNIPNPDVMERFFNAMINTSYVDINNNNMGGDPLPGVLKTCTLDYRMVNDGPLLRISANEGERIDFRKHILRITYQNKILYNKPEAYERYNRALMDYFKDPKATLTINNQALGGDPAVGVVKNCQIGLVFYDTLGVVTPQLMNLKEYQLFPLWVGSA</sequence>
<dbReference type="OrthoDB" id="5306031at2759"/>
<evidence type="ECO:0000313" key="2">
    <source>
        <dbReference type="Proteomes" id="UP000250140"/>
    </source>
</evidence>
<gene>
    <name evidence="1" type="ORF">AOQ84DRAFT_356242</name>
</gene>
<organism evidence="1 2">
    <name type="scientific">Glonium stellatum</name>
    <dbReference type="NCBI Taxonomy" id="574774"/>
    <lineage>
        <taxon>Eukaryota</taxon>
        <taxon>Fungi</taxon>
        <taxon>Dikarya</taxon>
        <taxon>Ascomycota</taxon>
        <taxon>Pezizomycotina</taxon>
        <taxon>Dothideomycetes</taxon>
        <taxon>Pleosporomycetidae</taxon>
        <taxon>Gloniales</taxon>
        <taxon>Gloniaceae</taxon>
        <taxon>Glonium</taxon>
    </lineage>
</organism>
<reference evidence="1 2" key="1">
    <citation type="journal article" date="2016" name="Nat. Commun.">
        <title>Ectomycorrhizal ecology is imprinted in the genome of the dominant symbiotic fungus Cenococcum geophilum.</title>
        <authorList>
            <consortium name="DOE Joint Genome Institute"/>
            <person name="Peter M."/>
            <person name="Kohler A."/>
            <person name="Ohm R.A."/>
            <person name="Kuo A."/>
            <person name="Krutzmann J."/>
            <person name="Morin E."/>
            <person name="Arend M."/>
            <person name="Barry K.W."/>
            <person name="Binder M."/>
            <person name="Choi C."/>
            <person name="Clum A."/>
            <person name="Copeland A."/>
            <person name="Grisel N."/>
            <person name="Haridas S."/>
            <person name="Kipfer T."/>
            <person name="LaButti K."/>
            <person name="Lindquist E."/>
            <person name="Lipzen A."/>
            <person name="Maire R."/>
            <person name="Meier B."/>
            <person name="Mihaltcheva S."/>
            <person name="Molinier V."/>
            <person name="Murat C."/>
            <person name="Poggeler S."/>
            <person name="Quandt C.A."/>
            <person name="Sperisen C."/>
            <person name="Tritt A."/>
            <person name="Tisserant E."/>
            <person name="Crous P.W."/>
            <person name="Henrissat B."/>
            <person name="Nehls U."/>
            <person name="Egli S."/>
            <person name="Spatafora J.W."/>
            <person name="Grigoriev I.V."/>
            <person name="Martin F.M."/>
        </authorList>
    </citation>
    <scope>NUCLEOTIDE SEQUENCE [LARGE SCALE GENOMIC DNA]</scope>
    <source>
        <strain evidence="1 2">CBS 207.34</strain>
    </source>
</reference>
<name>A0A8E2EU10_9PEZI</name>
<protein>
    <submittedName>
        <fullName evidence="1">Uncharacterized protein</fullName>
    </submittedName>
</protein>
<proteinExistence type="predicted"/>
<dbReference type="EMBL" id="KV750430">
    <property type="protein sequence ID" value="OCL04806.1"/>
    <property type="molecule type" value="Genomic_DNA"/>
</dbReference>
<dbReference type="Proteomes" id="UP000250140">
    <property type="component" value="Unassembled WGS sequence"/>
</dbReference>
<accession>A0A8E2EU10</accession>
<evidence type="ECO:0000313" key="1">
    <source>
        <dbReference type="EMBL" id="OCL04806.1"/>
    </source>
</evidence>
<dbReference type="AlphaFoldDB" id="A0A8E2EU10"/>